<evidence type="ECO:0000313" key="1">
    <source>
        <dbReference type="EMBL" id="KAH7963626.1"/>
    </source>
</evidence>
<organism evidence="1 2">
    <name type="scientific">Rhipicephalus sanguineus</name>
    <name type="common">Brown dog tick</name>
    <name type="synonym">Ixodes sanguineus</name>
    <dbReference type="NCBI Taxonomy" id="34632"/>
    <lineage>
        <taxon>Eukaryota</taxon>
        <taxon>Metazoa</taxon>
        <taxon>Ecdysozoa</taxon>
        <taxon>Arthropoda</taxon>
        <taxon>Chelicerata</taxon>
        <taxon>Arachnida</taxon>
        <taxon>Acari</taxon>
        <taxon>Parasitiformes</taxon>
        <taxon>Ixodida</taxon>
        <taxon>Ixodoidea</taxon>
        <taxon>Ixodidae</taxon>
        <taxon>Rhipicephalinae</taxon>
        <taxon>Rhipicephalus</taxon>
        <taxon>Rhipicephalus</taxon>
    </lineage>
</organism>
<reference evidence="1" key="2">
    <citation type="submission" date="2021-09" db="EMBL/GenBank/DDBJ databases">
        <authorList>
            <person name="Jia N."/>
            <person name="Wang J."/>
            <person name="Shi W."/>
            <person name="Du L."/>
            <person name="Sun Y."/>
            <person name="Zhan W."/>
            <person name="Jiang J."/>
            <person name="Wang Q."/>
            <person name="Zhang B."/>
            <person name="Ji P."/>
            <person name="Sakyi L.B."/>
            <person name="Cui X."/>
            <person name="Yuan T."/>
            <person name="Jiang B."/>
            <person name="Yang W."/>
            <person name="Lam T.T.-Y."/>
            <person name="Chang Q."/>
            <person name="Ding S."/>
            <person name="Wang X."/>
            <person name="Zhu J."/>
            <person name="Ruan X."/>
            <person name="Zhao L."/>
            <person name="Wei J."/>
            <person name="Que T."/>
            <person name="Du C."/>
            <person name="Cheng J."/>
            <person name="Dai P."/>
            <person name="Han X."/>
            <person name="Huang E."/>
            <person name="Gao Y."/>
            <person name="Liu J."/>
            <person name="Shao H."/>
            <person name="Ye R."/>
            <person name="Li L."/>
            <person name="Wei W."/>
            <person name="Wang X."/>
            <person name="Wang C."/>
            <person name="Huo Q."/>
            <person name="Li W."/>
            <person name="Guo W."/>
            <person name="Chen H."/>
            <person name="Chen S."/>
            <person name="Zhou L."/>
            <person name="Zhou L."/>
            <person name="Ni X."/>
            <person name="Tian J."/>
            <person name="Zhou Y."/>
            <person name="Sheng Y."/>
            <person name="Liu T."/>
            <person name="Pan Y."/>
            <person name="Xia L."/>
            <person name="Li J."/>
            <person name="Zhao F."/>
            <person name="Cao W."/>
        </authorList>
    </citation>
    <scope>NUCLEOTIDE SEQUENCE</scope>
    <source>
        <strain evidence="1">Rsan-2018</strain>
        <tissue evidence="1">Larvae</tissue>
    </source>
</reference>
<accession>A0A9D4Q5R5</accession>
<evidence type="ECO:0000313" key="2">
    <source>
        <dbReference type="Proteomes" id="UP000821837"/>
    </source>
</evidence>
<dbReference type="AlphaFoldDB" id="A0A9D4Q5R5"/>
<dbReference type="Proteomes" id="UP000821837">
    <property type="component" value="Chromosome 3"/>
</dbReference>
<keyword evidence="2" id="KW-1185">Reference proteome</keyword>
<dbReference type="EMBL" id="JABSTV010001249">
    <property type="protein sequence ID" value="KAH7963626.1"/>
    <property type="molecule type" value="Genomic_DNA"/>
</dbReference>
<comment type="caution">
    <text evidence="1">The sequence shown here is derived from an EMBL/GenBank/DDBJ whole genome shotgun (WGS) entry which is preliminary data.</text>
</comment>
<reference evidence="1" key="1">
    <citation type="journal article" date="2020" name="Cell">
        <title>Large-Scale Comparative Analyses of Tick Genomes Elucidate Their Genetic Diversity and Vector Capacities.</title>
        <authorList>
            <consortium name="Tick Genome and Microbiome Consortium (TIGMIC)"/>
            <person name="Jia N."/>
            <person name="Wang J."/>
            <person name="Shi W."/>
            <person name="Du L."/>
            <person name="Sun Y."/>
            <person name="Zhan W."/>
            <person name="Jiang J.F."/>
            <person name="Wang Q."/>
            <person name="Zhang B."/>
            <person name="Ji P."/>
            <person name="Bell-Sakyi L."/>
            <person name="Cui X.M."/>
            <person name="Yuan T.T."/>
            <person name="Jiang B.G."/>
            <person name="Yang W.F."/>
            <person name="Lam T.T."/>
            <person name="Chang Q.C."/>
            <person name="Ding S.J."/>
            <person name="Wang X.J."/>
            <person name="Zhu J.G."/>
            <person name="Ruan X.D."/>
            <person name="Zhao L."/>
            <person name="Wei J.T."/>
            <person name="Ye R.Z."/>
            <person name="Que T.C."/>
            <person name="Du C.H."/>
            <person name="Zhou Y.H."/>
            <person name="Cheng J.X."/>
            <person name="Dai P.F."/>
            <person name="Guo W.B."/>
            <person name="Han X.H."/>
            <person name="Huang E.J."/>
            <person name="Li L.F."/>
            <person name="Wei W."/>
            <person name="Gao Y.C."/>
            <person name="Liu J.Z."/>
            <person name="Shao H.Z."/>
            <person name="Wang X."/>
            <person name="Wang C.C."/>
            <person name="Yang T.C."/>
            <person name="Huo Q.B."/>
            <person name="Li W."/>
            <person name="Chen H.Y."/>
            <person name="Chen S.E."/>
            <person name="Zhou L.G."/>
            <person name="Ni X.B."/>
            <person name="Tian J.H."/>
            <person name="Sheng Y."/>
            <person name="Liu T."/>
            <person name="Pan Y.S."/>
            <person name="Xia L.Y."/>
            <person name="Li J."/>
            <person name="Zhao F."/>
            <person name="Cao W.C."/>
        </authorList>
    </citation>
    <scope>NUCLEOTIDE SEQUENCE</scope>
    <source>
        <strain evidence="1">Rsan-2018</strain>
    </source>
</reference>
<sequence>MGDEHSPRFSVYAEKLDADAKQRYTDKVALSGGVDPLILTSCSDEQGSFEIALVPKVELSDIKEYLVHATSFVTHEQLRAKKSLEE</sequence>
<name>A0A9D4Q5R5_RHISA</name>
<gene>
    <name evidence="1" type="ORF">HPB52_022275</name>
</gene>
<proteinExistence type="predicted"/>
<protein>
    <submittedName>
        <fullName evidence="1">Uncharacterized protein</fullName>
    </submittedName>
</protein>